<keyword evidence="10" id="KW-1278">Translocase</keyword>
<keyword evidence="6 14" id="KW-0812">Transmembrane</keyword>
<accession>A0A2H0YSA9</accession>
<dbReference type="InterPro" id="IPR027256">
    <property type="entry name" value="P-typ_ATPase_IB"/>
</dbReference>
<dbReference type="GO" id="GO:0016887">
    <property type="term" value="F:ATP hydrolysis activity"/>
    <property type="evidence" value="ECO:0007669"/>
    <property type="project" value="InterPro"/>
</dbReference>
<feature type="transmembrane region" description="Helical" evidence="14">
    <location>
        <begin position="92"/>
        <end position="110"/>
    </location>
</feature>
<organism evidence="16 17">
    <name type="scientific">Candidatus Kerfeldbacteria bacterium CG08_land_8_20_14_0_20_42_7</name>
    <dbReference type="NCBI Taxonomy" id="2014245"/>
    <lineage>
        <taxon>Bacteria</taxon>
        <taxon>Candidatus Kerfeldiibacteriota</taxon>
    </lineage>
</organism>
<dbReference type="EMBL" id="PEXV01000114">
    <property type="protein sequence ID" value="PIS41378.1"/>
    <property type="molecule type" value="Genomic_DNA"/>
</dbReference>
<comment type="similarity">
    <text evidence="2 14">Belongs to the cation transport ATPase (P-type) (TC 3.A.3) family. Type IB subfamily.</text>
</comment>
<dbReference type="PANTHER" id="PTHR43520:SF8">
    <property type="entry name" value="P-TYPE CU(+) TRANSPORTER"/>
    <property type="match status" value="1"/>
</dbReference>
<dbReference type="SUPFAM" id="SSF81665">
    <property type="entry name" value="Calcium ATPase, transmembrane domain M"/>
    <property type="match status" value="1"/>
</dbReference>
<dbReference type="InterPro" id="IPR036412">
    <property type="entry name" value="HAD-like_sf"/>
</dbReference>
<dbReference type="InterPro" id="IPR023298">
    <property type="entry name" value="ATPase_P-typ_TM_dom_sf"/>
</dbReference>
<dbReference type="NCBIfam" id="TIGR01494">
    <property type="entry name" value="ATPase_P-type"/>
    <property type="match status" value="1"/>
</dbReference>
<dbReference type="InterPro" id="IPR018303">
    <property type="entry name" value="ATPase_P-typ_P_site"/>
</dbReference>
<evidence type="ECO:0000256" key="10">
    <source>
        <dbReference type="ARBA" id="ARBA00022967"/>
    </source>
</evidence>
<evidence type="ECO:0000256" key="4">
    <source>
        <dbReference type="ARBA" id="ARBA00022448"/>
    </source>
</evidence>
<evidence type="ECO:0000256" key="1">
    <source>
        <dbReference type="ARBA" id="ARBA00004651"/>
    </source>
</evidence>
<evidence type="ECO:0000256" key="2">
    <source>
        <dbReference type="ARBA" id="ARBA00006024"/>
    </source>
</evidence>
<keyword evidence="7 14" id="KW-0479">Metal-binding</keyword>
<dbReference type="PRINTS" id="PR00943">
    <property type="entry name" value="CUATPASE"/>
</dbReference>
<evidence type="ECO:0000313" key="17">
    <source>
        <dbReference type="Proteomes" id="UP000228711"/>
    </source>
</evidence>
<dbReference type="InterPro" id="IPR036163">
    <property type="entry name" value="HMA_dom_sf"/>
</dbReference>
<dbReference type="Gene3D" id="2.70.150.10">
    <property type="entry name" value="Calcium-transporting ATPase, cytoplasmic transduction domain A"/>
    <property type="match status" value="1"/>
</dbReference>
<feature type="transmembrane region" description="Helical" evidence="14">
    <location>
        <begin position="367"/>
        <end position="390"/>
    </location>
</feature>
<dbReference type="Pfam" id="PF00122">
    <property type="entry name" value="E1-E2_ATPase"/>
    <property type="match status" value="1"/>
</dbReference>
<dbReference type="InterPro" id="IPR023299">
    <property type="entry name" value="ATPase_P-typ_cyto_dom_N"/>
</dbReference>
<dbReference type="InterPro" id="IPR059000">
    <property type="entry name" value="ATPase_P-type_domA"/>
</dbReference>
<dbReference type="Gene3D" id="3.30.70.100">
    <property type="match status" value="1"/>
</dbReference>
<dbReference type="GO" id="GO:0140581">
    <property type="term" value="F:P-type monovalent copper transporter activity"/>
    <property type="evidence" value="ECO:0007669"/>
    <property type="project" value="UniProtKB-EC"/>
</dbReference>
<keyword evidence="8 14" id="KW-0547">Nucleotide-binding</keyword>
<evidence type="ECO:0000313" key="16">
    <source>
        <dbReference type="EMBL" id="PIS41378.1"/>
    </source>
</evidence>
<proteinExistence type="inferred from homology"/>
<dbReference type="PRINTS" id="PR00119">
    <property type="entry name" value="CATATPASE"/>
</dbReference>
<dbReference type="FunFam" id="3.30.70.100:FF:000005">
    <property type="entry name" value="Copper-exporting P-type ATPase A"/>
    <property type="match status" value="1"/>
</dbReference>
<evidence type="ECO:0000256" key="7">
    <source>
        <dbReference type="ARBA" id="ARBA00022723"/>
    </source>
</evidence>
<evidence type="ECO:0000256" key="13">
    <source>
        <dbReference type="ARBA" id="ARBA00023136"/>
    </source>
</evidence>
<dbReference type="PANTHER" id="PTHR43520">
    <property type="entry name" value="ATP7, ISOFORM B"/>
    <property type="match status" value="1"/>
</dbReference>
<comment type="subcellular location">
    <subcellularLocation>
        <location evidence="1">Cell membrane</location>
        <topology evidence="1">Multi-pass membrane protein</topology>
    </subcellularLocation>
</comment>
<protein>
    <recommendedName>
        <fullName evidence="3">P-type Cu(+) transporter</fullName>
        <ecNumber evidence="3">7.2.2.8</ecNumber>
    </recommendedName>
</protein>
<dbReference type="GO" id="GO:0043682">
    <property type="term" value="F:P-type divalent copper transporter activity"/>
    <property type="evidence" value="ECO:0007669"/>
    <property type="project" value="TreeGrafter"/>
</dbReference>
<dbReference type="InterPro" id="IPR001757">
    <property type="entry name" value="P_typ_ATPase"/>
</dbReference>
<dbReference type="GO" id="GO:0005524">
    <property type="term" value="F:ATP binding"/>
    <property type="evidence" value="ECO:0007669"/>
    <property type="project" value="UniProtKB-UniRule"/>
</dbReference>
<feature type="transmembrane region" description="Helical" evidence="14">
    <location>
        <begin position="678"/>
        <end position="700"/>
    </location>
</feature>
<dbReference type="InterPro" id="IPR044492">
    <property type="entry name" value="P_typ_ATPase_HD_dom"/>
</dbReference>
<dbReference type="InterPro" id="IPR017969">
    <property type="entry name" value="Heavy-metal-associated_CS"/>
</dbReference>
<evidence type="ECO:0000256" key="11">
    <source>
        <dbReference type="ARBA" id="ARBA00022989"/>
    </source>
</evidence>
<sequence>MQKKINFYVSGMHCSSCASNIQRRLKKTDGVSEASVNYANEQAYVSYNPNEVSIKTVGQVVNSLGYKARVNEKNADDLLEKDRSKRLHALKVRLLFGVLVSFLLLLGSMLPSSPAFLQNMYVMLILATPVQIWLGKDFYASAWSAIKNKTTNMDTLVALGTSVAFGYSLVVIIFSEYFSSYGLTQHVYFETSATILTLILLGKFLETRAKGQASAAIKKLLTLQPTVAHIRKHEEWIDVSIDQVVSGDVLLVKPGEKIAVDGMVVNGMSTVNESMLTGESVPVEKKDGDEVFAATINSFGSFEMRATHVGQATKISHIIRMVREAQGSRPPIQKLVDSISSYFVPIVIGLSIVTFFIWFLVGPDPKLPHALVSMISVLIIACPCALGLATPTSLTVGIGRGAQLGILIKNSEALEVANKISLVVLDKTGTLTQGEPSVTYVSSTETAQIAYSLEQKSEHPLAYAIVREAKEKKIQASEVIDFTAIIGRGVQGNISGEQYFLGSHEFIKEQGVKISNDQIKEIEEYESKGETVLQLARKNQFIGVISIADEVKSEARQAIKKLSALGVTSVMLTGDNPKTAESIANTVGIVEWKARVRPEGKAEYIKEAQRNHKIVGMIGDGINDAPALAQANVGIAMGSGTDIAMESAGITLLHGDVSLVPQAIKLAKKTMHNIIQNLIWAFGYNIILIPVAMGALYPVFGIQMNPMLASAAMALSSVSVVTNALRLKKISLI</sequence>
<dbReference type="PROSITE" id="PS50846">
    <property type="entry name" value="HMA_2"/>
    <property type="match status" value="1"/>
</dbReference>
<dbReference type="InterPro" id="IPR023214">
    <property type="entry name" value="HAD_sf"/>
</dbReference>
<dbReference type="SFLD" id="SFLDG00002">
    <property type="entry name" value="C1.7:_P-type_atpase_like"/>
    <property type="match status" value="1"/>
</dbReference>
<keyword evidence="13 14" id="KW-0472">Membrane</keyword>
<feature type="transmembrane region" description="Helical" evidence="14">
    <location>
        <begin position="339"/>
        <end position="361"/>
    </location>
</feature>
<name>A0A2H0YSA9_9BACT</name>
<keyword evidence="5 14" id="KW-1003">Cell membrane</keyword>
<dbReference type="PROSITE" id="PS01229">
    <property type="entry name" value="COF_2"/>
    <property type="match status" value="1"/>
</dbReference>
<dbReference type="SFLD" id="SFLDF00027">
    <property type="entry name" value="p-type_atpase"/>
    <property type="match status" value="1"/>
</dbReference>
<feature type="transmembrane region" description="Helical" evidence="14">
    <location>
        <begin position="187"/>
        <end position="205"/>
    </location>
</feature>
<dbReference type="Gene3D" id="3.40.50.1000">
    <property type="entry name" value="HAD superfamily/HAD-like"/>
    <property type="match status" value="1"/>
</dbReference>
<dbReference type="AlphaFoldDB" id="A0A2H0YSA9"/>
<dbReference type="NCBIfam" id="TIGR01511">
    <property type="entry name" value="ATPase-IB1_Cu"/>
    <property type="match status" value="1"/>
</dbReference>
<keyword evidence="9 14" id="KW-0067">ATP-binding</keyword>
<feature type="transmembrane region" description="Helical" evidence="14">
    <location>
        <begin position="706"/>
        <end position="725"/>
    </location>
</feature>
<feature type="transmembrane region" description="Helical" evidence="14">
    <location>
        <begin position="156"/>
        <end position="175"/>
    </location>
</feature>
<dbReference type="CDD" id="cd00371">
    <property type="entry name" value="HMA"/>
    <property type="match status" value="1"/>
</dbReference>
<dbReference type="SUPFAM" id="SSF55008">
    <property type="entry name" value="HMA, heavy metal-associated domain"/>
    <property type="match status" value="1"/>
</dbReference>
<comment type="caution">
    <text evidence="16">The sequence shown here is derived from an EMBL/GenBank/DDBJ whole genome shotgun (WGS) entry which is preliminary data.</text>
</comment>
<evidence type="ECO:0000256" key="9">
    <source>
        <dbReference type="ARBA" id="ARBA00022840"/>
    </source>
</evidence>
<dbReference type="InterPro" id="IPR006121">
    <property type="entry name" value="HMA_dom"/>
</dbReference>
<dbReference type="Proteomes" id="UP000228711">
    <property type="component" value="Unassembled WGS sequence"/>
</dbReference>
<keyword evidence="4" id="KW-0813">Transport</keyword>
<feature type="domain" description="HMA" evidence="15">
    <location>
        <begin position="3"/>
        <end position="69"/>
    </location>
</feature>
<evidence type="ECO:0000256" key="14">
    <source>
        <dbReference type="RuleBase" id="RU362081"/>
    </source>
</evidence>
<evidence type="ECO:0000256" key="3">
    <source>
        <dbReference type="ARBA" id="ARBA00012517"/>
    </source>
</evidence>
<dbReference type="NCBIfam" id="TIGR01525">
    <property type="entry name" value="ATPase-IB_hvy"/>
    <property type="match status" value="1"/>
</dbReference>
<feature type="transmembrane region" description="Helical" evidence="14">
    <location>
        <begin position="116"/>
        <end position="135"/>
    </location>
</feature>
<reference evidence="17" key="1">
    <citation type="submission" date="2017-09" db="EMBL/GenBank/DDBJ databases">
        <title>Depth-based differentiation of microbial function through sediment-hosted aquifers and enrichment of novel symbionts in the deep terrestrial subsurface.</title>
        <authorList>
            <person name="Probst A.J."/>
            <person name="Ladd B."/>
            <person name="Jarett J.K."/>
            <person name="Geller-Mcgrath D.E."/>
            <person name="Sieber C.M.K."/>
            <person name="Emerson J.B."/>
            <person name="Anantharaman K."/>
            <person name="Thomas B.C."/>
            <person name="Malmstrom R."/>
            <person name="Stieglmeier M."/>
            <person name="Klingl A."/>
            <person name="Woyke T."/>
            <person name="Ryan C.M."/>
            <person name="Banfield J.F."/>
        </authorList>
    </citation>
    <scope>NUCLEOTIDE SEQUENCE [LARGE SCALE GENOMIC DNA]</scope>
</reference>
<evidence type="ECO:0000256" key="6">
    <source>
        <dbReference type="ARBA" id="ARBA00022692"/>
    </source>
</evidence>
<dbReference type="Pfam" id="PF00403">
    <property type="entry name" value="HMA"/>
    <property type="match status" value="1"/>
</dbReference>
<dbReference type="Pfam" id="PF00702">
    <property type="entry name" value="Hydrolase"/>
    <property type="match status" value="1"/>
</dbReference>
<dbReference type="PROSITE" id="PS01047">
    <property type="entry name" value="HMA_1"/>
    <property type="match status" value="1"/>
</dbReference>
<dbReference type="PROSITE" id="PS00154">
    <property type="entry name" value="ATPASE_E1_E2"/>
    <property type="match status" value="1"/>
</dbReference>
<dbReference type="Gene3D" id="3.40.1110.10">
    <property type="entry name" value="Calcium-transporting ATPase, cytoplasmic domain N"/>
    <property type="match status" value="1"/>
</dbReference>
<keyword evidence="12" id="KW-0406">Ion transport</keyword>
<evidence type="ECO:0000256" key="5">
    <source>
        <dbReference type="ARBA" id="ARBA00022475"/>
    </source>
</evidence>
<dbReference type="EC" id="7.2.2.8" evidence="3"/>
<evidence type="ECO:0000259" key="15">
    <source>
        <dbReference type="PROSITE" id="PS50846"/>
    </source>
</evidence>
<dbReference type="GO" id="GO:0005886">
    <property type="term" value="C:plasma membrane"/>
    <property type="evidence" value="ECO:0007669"/>
    <property type="project" value="UniProtKB-SubCell"/>
</dbReference>
<dbReference type="SUPFAM" id="SSF81653">
    <property type="entry name" value="Calcium ATPase, transduction domain A"/>
    <property type="match status" value="1"/>
</dbReference>
<dbReference type="InterPro" id="IPR008250">
    <property type="entry name" value="ATPase_P-typ_transduc_dom_A_sf"/>
</dbReference>
<evidence type="ECO:0000256" key="12">
    <source>
        <dbReference type="ARBA" id="ARBA00023065"/>
    </source>
</evidence>
<dbReference type="GO" id="GO:0055070">
    <property type="term" value="P:copper ion homeostasis"/>
    <property type="evidence" value="ECO:0007669"/>
    <property type="project" value="TreeGrafter"/>
</dbReference>
<dbReference type="GO" id="GO:0005507">
    <property type="term" value="F:copper ion binding"/>
    <property type="evidence" value="ECO:0007669"/>
    <property type="project" value="TreeGrafter"/>
</dbReference>
<dbReference type="SUPFAM" id="SSF56784">
    <property type="entry name" value="HAD-like"/>
    <property type="match status" value="1"/>
</dbReference>
<dbReference type="FunFam" id="2.70.150.10:FF:000020">
    <property type="entry name" value="Copper-exporting P-type ATPase A"/>
    <property type="match status" value="1"/>
</dbReference>
<keyword evidence="11 14" id="KW-1133">Transmembrane helix</keyword>
<dbReference type="SFLD" id="SFLDS00003">
    <property type="entry name" value="Haloacid_Dehalogenase"/>
    <property type="match status" value="1"/>
</dbReference>
<evidence type="ECO:0000256" key="8">
    <source>
        <dbReference type="ARBA" id="ARBA00022741"/>
    </source>
</evidence>
<dbReference type="CDD" id="cd02094">
    <property type="entry name" value="P-type_ATPase_Cu-like"/>
    <property type="match status" value="1"/>
</dbReference>
<gene>
    <name evidence="16" type="ORF">COT25_03340</name>
</gene>